<dbReference type="Gene3D" id="3.50.50.60">
    <property type="entry name" value="FAD/NAD(P)-binding domain"/>
    <property type="match status" value="1"/>
</dbReference>
<evidence type="ECO:0000313" key="2">
    <source>
        <dbReference type="EMBL" id="MEA5257417.1"/>
    </source>
</evidence>
<dbReference type="Pfam" id="PF01593">
    <property type="entry name" value="Amino_oxidase"/>
    <property type="match status" value="1"/>
</dbReference>
<gene>
    <name evidence="2" type="ORF">VB264_06455</name>
</gene>
<dbReference type="Pfam" id="PF13450">
    <property type="entry name" value="NAD_binding_8"/>
    <property type="match status" value="1"/>
</dbReference>
<comment type="caution">
    <text evidence="2">The sequence shown here is derived from an EMBL/GenBank/DDBJ whole genome shotgun (WGS) entry which is preliminary data.</text>
</comment>
<dbReference type="InterPro" id="IPR002937">
    <property type="entry name" value="Amino_oxidase"/>
</dbReference>
<evidence type="ECO:0000313" key="3">
    <source>
        <dbReference type="Proteomes" id="UP001304671"/>
    </source>
</evidence>
<organism evidence="2 3">
    <name type="scientific">Arcicella aquatica</name>
    <dbReference type="NCBI Taxonomy" id="217141"/>
    <lineage>
        <taxon>Bacteria</taxon>
        <taxon>Pseudomonadati</taxon>
        <taxon>Bacteroidota</taxon>
        <taxon>Cytophagia</taxon>
        <taxon>Cytophagales</taxon>
        <taxon>Flectobacillaceae</taxon>
        <taxon>Arcicella</taxon>
    </lineage>
</organism>
<accession>A0ABU5QK32</accession>
<dbReference type="Proteomes" id="UP001304671">
    <property type="component" value="Unassembled WGS sequence"/>
</dbReference>
<name>A0ABU5QK32_9BACT</name>
<dbReference type="RefSeq" id="WP_323247777.1">
    <property type="nucleotide sequence ID" value="NZ_JAYFUL010000007.1"/>
</dbReference>
<dbReference type="Gene3D" id="3.90.660.10">
    <property type="match status" value="1"/>
</dbReference>
<reference evidence="2 3" key="1">
    <citation type="submission" date="2023-12" db="EMBL/GenBank/DDBJ databases">
        <title>Novel species of the genus Arcicella isolated from rivers.</title>
        <authorList>
            <person name="Lu H."/>
        </authorList>
    </citation>
    <scope>NUCLEOTIDE SEQUENCE [LARGE SCALE GENOMIC DNA]</scope>
    <source>
        <strain evidence="2 3">LMG 21963</strain>
    </source>
</reference>
<dbReference type="PANTHER" id="PTHR16128:SF5">
    <property type="entry name" value="FAD_NAD(P)-BINDING OXIDOREDUCTASE FAMILY PROTEIN"/>
    <property type="match status" value="1"/>
</dbReference>
<keyword evidence="3" id="KW-1185">Reference proteome</keyword>
<dbReference type="PANTHER" id="PTHR16128">
    <property type="entry name" value="FAD/NAD(P)-BINDING OXIDOREDUCTASE FAMILY PROTEIN"/>
    <property type="match status" value="1"/>
</dbReference>
<protein>
    <submittedName>
        <fullName evidence="2">FAD-dependent oxidoreductase</fullName>
    </submittedName>
</protein>
<sequence>MKILIVGAGMAGLSAARILAKYHEVTVLDKGRGIGGRMATRRIGEGVADHGAQYFSVQSNDFQVFIDELQERKIVSTWQLAQRSNIRYFGTEGMKMIPKTIADNINVITNEKVVELLQNTLITERGNEYSFDKLILTQPIPQVRELLEQSSMLISPIDDAVLNAIKYQPCIAVIALLNKATSFESGGIMLDNHPIAWIADNFQKGISHKPTVTLHASHEFSKQNLEGDLNQIGKKMLESVQVFIPQSSIETFQVHRWRYSLASSRYSASFYQLEGKQIFLAGDGFGIGNVEGAFLSGLTLAKALL</sequence>
<proteinExistence type="predicted"/>
<evidence type="ECO:0000259" key="1">
    <source>
        <dbReference type="Pfam" id="PF01593"/>
    </source>
</evidence>
<dbReference type="SUPFAM" id="SSF51905">
    <property type="entry name" value="FAD/NAD(P)-binding domain"/>
    <property type="match status" value="1"/>
</dbReference>
<feature type="domain" description="Amine oxidase" evidence="1">
    <location>
        <begin position="87"/>
        <end position="305"/>
    </location>
</feature>
<dbReference type="InterPro" id="IPR036188">
    <property type="entry name" value="FAD/NAD-bd_sf"/>
</dbReference>
<dbReference type="EMBL" id="JAYFUL010000007">
    <property type="protein sequence ID" value="MEA5257417.1"/>
    <property type="molecule type" value="Genomic_DNA"/>
</dbReference>